<evidence type="ECO:0000256" key="1">
    <source>
        <dbReference type="SAM" id="Phobius"/>
    </source>
</evidence>
<dbReference type="AlphaFoldDB" id="A0A0D6LB06"/>
<feature type="non-terminal residue" evidence="2">
    <location>
        <position position="1"/>
    </location>
</feature>
<evidence type="ECO:0000313" key="3">
    <source>
        <dbReference type="Proteomes" id="UP000054495"/>
    </source>
</evidence>
<evidence type="ECO:0000313" key="2">
    <source>
        <dbReference type="EMBL" id="EPB65022.1"/>
    </source>
</evidence>
<accession>A0A0D6LB06</accession>
<dbReference type="GO" id="GO:0016020">
    <property type="term" value="C:membrane"/>
    <property type="evidence" value="ECO:0007669"/>
    <property type="project" value="InterPro"/>
</dbReference>
<dbReference type="InterPro" id="IPR007720">
    <property type="entry name" value="PigQ/GPI1"/>
</dbReference>
<reference evidence="2 3" key="1">
    <citation type="submission" date="2013-05" db="EMBL/GenBank/DDBJ databases">
        <title>Draft genome of the parasitic nematode Anyclostoma ceylanicum.</title>
        <authorList>
            <person name="Mitreva M."/>
        </authorList>
    </citation>
    <scope>NUCLEOTIDE SEQUENCE [LARGE SCALE GENOMIC DNA]</scope>
</reference>
<name>A0A0D6LB06_9BILA</name>
<sequence length="103" mass="12080">RRDEVLAQFSFKADRFMLDQLLMVAFIIAFYTIGYVHLDTRQQFITTLLFTILLFLLPTVVVYFVVFKTLRLSVLAFQKLLTELALHHQYSVPLLDHAFVPTQ</sequence>
<proteinExistence type="predicted"/>
<feature type="transmembrane region" description="Helical" evidence="1">
    <location>
        <begin position="21"/>
        <end position="38"/>
    </location>
</feature>
<dbReference type="Pfam" id="PF05024">
    <property type="entry name" value="Gpi1"/>
    <property type="match status" value="1"/>
</dbReference>
<keyword evidence="1" id="KW-0812">Transmembrane</keyword>
<feature type="transmembrane region" description="Helical" evidence="1">
    <location>
        <begin position="44"/>
        <end position="66"/>
    </location>
</feature>
<keyword evidence="3" id="KW-1185">Reference proteome</keyword>
<dbReference type="Proteomes" id="UP000054495">
    <property type="component" value="Unassembled WGS sequence"/>
</dbReference>
<dbReference type="GO" id="GO:0005783">
    <property type="term" value="C:endoplasmic reticulum"/>
    <property type="evidence" value="ECO:0007669"/>
    <property type="project" value="TreeGrafter"/>
</dbReference>
<dbReference type="PANTHER" id="PTHR21329">
    <property type="entry name" value="PHOSPHATIDYLINOSITOL N-ACETYLGLUCOSAMINYLTRANSFERASE SUBUNIT Q-RELATED"/>
    <property type="match status" value="1"/>
</dbReference>
<protein>
    <submittedName>
        <fullName evidence="2">Uncharacterized protein</fullName>
    </submittedName>
</protein>
<dbReference type="EMBL" id="KE132863">
    <property type="protein sequence ID" value="EPB65022.1"/>
    <property type="molecule type" value="Genomic_DNA"/>
</dbReference>
<dbReference type="PANTHER" id="PTHR21329:SF3">
    <property type="entry name" value="PHOSPHATIDYLINOSITOL N-ACETYLGLUCOSAMINYLTRANSFERASE SUBUNIT Q"/>
    <property type="match status" value="1"/>
</dbReference>
<gene>
    <name evidence="2" type="ORF">ANCCEY_15915</name>
</gene>
<keyword evidence="1" id="KW-0472">Membrane</keyword>
<organism evidence="2 3">
    <name type="scientific">Ancylostoma ceylanicum</name>
    <dbReference type="NCBI Taxonomy" id="53326"/>
    <lineage>
        <taxon>Eukaryota</taxon>
        <taxon>Metazoa</taxon>
        <taxon>Ecdysozoa</taxon>
        <taxon>Nematoda</taxon>
        <taxon>Chromadorea</taxon>
        <taxon>Rhabditida</taxon>
        <taxon>Rhabditina</taxon>
        <taxon>Rhabditomorpha</taxon>
        <taxon>Strongyloidea</taxon>
        <taxon>Ancylostomatidae</taxon>
        <taxon>Ancylostomatinae</taxon>
        <taxon>Ancylostoma</taxon>
    </lineage>
</organism>
<dbReference type="GO" id="GO:0006506">
    <property type="term" value="P:GPI anchor biosynthetic process"/>
    <property type="evidence" value="ECO:0007669"/>
    <property type="project" value="InterPro"/>
</dbReference>
<keyword evidence="1" id="KW-1133">Transmembrane helix</keyword>